<dbReference type="Pfam" id="PF02190">
    <property type="entry name" value="LON_substr_bdg"/>
    <property type="match status" value="1"/>
</dbReference>
<evidence type="ECO:0000259" key="1">
    <source>
        <dbReference type="SMART" id="SM00464"/>
    </source>
</evidence>
<evidence type="ECO:0000313" key="2">
    <source>
        <dbReference type="EMBL" id="KAB0576398.1"/>
    </source>
</evidence>
<keyword evidence="3" id="KW-1185">Reference proteome</keyword>
<organism evidence="2 3">
    <name type="scientific">Ideonella dechloratans</name>
    <dbReference type="NCBI Taxonomy" id="36863"/>
    <lineage>
        <taxon>Bacteria</taxon>
        <taxon>Pseudomonadati</taxon>
        <taxon>Pseudomonadota</taxon>
        <taxon>Betaproteobacteria</taxon>
        <taxon>Burkholderiales</taxon>
        <taxon>Sphaerotilaceae</taxon>
        <taxon>Ideonella</taxon>
    </lineage>
</organism>
<dbReference type="OrthoDB" id="8558970at2"/>
<protein>
    <submittedName>
        <fullName evidence="2">Peptidase S16</fullName>
    </submittedName>
</protein>
<dbReference type="Proteomes" id="UP000430120">
    <property type="component" value="Unassembled WGS sequence"/>
</dbReference>
<dbReference type="InterPro" id="IPR003111">
    <property type="entry name" value="Lon_prtase_N"/>
</dbReference>
<dbReference type="SUPFAM" id="SSF88697">
    <property type="entry name" value="PUA domain-like"/>
    <property type="match status" value="1"/>
</dbReference>
<dbReference type="InterPro" id="IPR046336">
    <property type="entry name" value="Lon_prtase_N_sf"/>
</dbReference>
<dbReference type="InterPro" id="IPR015947">
    <property type="entry name" value="PUA-like_sf"/>
</dbReference>
<dbReference type="PANTHER" id="PTHR46732">
    <property type="entry name" value="ATP-DEPENDENT PROTEASE LA (LON) DOMAIN PROTEIN"/>
    <property type="match status" value="1"/>
</dbReference>
<dbReference type="PANTHER" id="PTHR46732:SF8">
    <property type="entry name" value="ATP-DEPENDENT PROTEASE LA (LON) DOMAIN PROTEIN"/>
    <property type="match status" value="1"/>
</dbReference>
<comment type="caution">
    <text evidence="2">The sequence shown here is derived from an EMBL/GenBank/DDBJ whole genome shotgun (WGS) entry which is preliminary data.</text>
</comment>
<gene>
    <name evidence="2" type="ORF">F7Q92_18045</name>
</gene>
<reference evidence="2 3" key="1">
    <citation type="submission" date="2019-09" db="EMBL/GenBank/DDBJ databases">
        <title>Draft genome sequences of 48 bacterial type strains from the CCUG.</title>
        <authorList>
            <person name="Tunovic T."/>
            <person name="Pineiro-Iglesias B."/>
            <person name="Unosson C."/>
            <person name="Inganas E."/>
            <person name="Ohlen M."/>
            <person name="Cardew S."/>
            <person name="Jensie-Markopoulos S."/>
            <person name="Salva-Serra F."/>
            <person name="Jaen-Luchoro D."/>
            <person name="Karlsson R."/>
            <person name="Svensson-Stadler L."/>
            <person name="Chun J."/>
            <person name="Moore E."/>
        </authorList>
    </citation>
    <scope>NUCLEOTIDE SEQUENCE [LARGE SCALE GENOMIC DNA]</scope>
    <source>
        <strain evidence="2 3">CCUG 30977</strain>
    </source>
</reference>
<accession>A0A643FBC8</accession>
<dbReference type="EMBL" id="VZPB01000058">
    <property type="protein sequence ID" value="KAB0576398.1"/>
    <property type="molecule type" value="Genomic_DNA"/>
</dbReference>
<dbReference type="Gene3D" id="2.30.130.40">
    <property type="entry name" value="LON domain-like"/>
    <property type="match status" value="1"/>
</dbReference>
<dbReference type="AlphaFoldDB" id="A0A643FBC8"/>
<feature type="domain" description="Lon N-terminal" evidence="1">
    <location>
        <begin position="5"/>
        <end position="197"/>
    </location>
</feature>
<sequence>MTLTDLPLFPLQSVLFPLGRLSLRIFETRYLDLMSRCLVADRPFGVVCLQQGSEVRQAGQTVRFEPVGVLARLLSADSDQPGVLKAVCLGGARFRWTTLSEQANGLWVATQAEQLPDDPHLPLAAAHQPAAQALARALTLLAAREGHSGGPMHLDDTAWVANRWCELLPIPLAARQKLMELTDPAARMDLVDRFLRDKQLLQG</sequence>
<name>A0A643FBC8_IDEDE</name>
<dbReference type="Gene3D" id="1.10.4060.10">
    <property type="entry name" value="BPP1347 like domain"/>
    <property type="match status" value="1"/>
</dbReference>
<evidence type="ECO:0000313" key="3">
    <source>
        <dbReference type="Proteomes" id="UP000430120"/>
    </source>
</evidence>
<dbReference type="SMART" id="SM00464">
    <property type="entry name" value="LON"/>
    <property type="match status" value="1"/>
</dbReference>
<dbReference type="RefSeq" id="WP_151125482.1">
    <property type="nucleotide sequence ID" value="NZ_CP088081.1"/>
</dbReference>
<proteinExistence type="predicted"/>